<proteinExistence type="predicted"/>
<protein>
    <submittedName>
        <fullName evidence="1">Uncharacterized protein</fullName>
    </submittedName>
</protein>
<dbReference type="Proteomes" id="UP000735302">
    <property type="component" value="Unassembled WGS sequence"/>
</dbReference>
<dbReference type="EMBL" id="BLXT01002759">
    <property type="protein sequence ID" value="GFN97393.1"/>
    <property type="molecule type" value="Genomic_DNA"/>
</dbReference>
<gene>
    <name evidence="1" type="ORF">PoB_002389900</name>
</gene>
<keyword evidence="2" id="KW-1185">Reference proteome</keyword>
<organism evidence="1 2">
    <name type="scientific">Plakobranchus ocellatus</name>
    <dbReference type="NCBI Taxonomy" id="259542"/>
    <lineage>
        <taxon>Eukaryota</taxon>
        <taxon>Metazoa</taxon>
        <taxon>Spiralia</taxon>
        <taxon>Lophotrochozoa</taxon>
        <taxon>Mollusca</taxon>
        <taxon>Gastropoda</taxon>
        <taxon>Heterobranchia</taxon>
        <taxon>Euthyneura</taxon>
        <taxon>Panpulmonata</taxon>
        <taxon>Sacoglossa</taxon>
        <taxon>Placobranchoidea</taxon>
        <taxon>Plakobranchidae</taxon>
        <taxon>Plakobranchus</taxon>
    </lineage>
</organism>
<comment type="caution">
    <text evidence="1">The sequence shown here is derived from an EMBL/GenBank/DDBJ whole genome shotgun (WGS) entry which is preliminary data.</text>
</comment>
<dbReference type="AlphaFoldDB" id="A0AAV3ZPZ5"/>
<evidence type="ECO:0000313" key="1">
    <source>
        <dbReference type="EMBL" id="GFN97393.1"/>
    </source>
</evidence>
<evidence type="ECO:0000313" key="2">
    <source>
        <dbReference type="Proteomes" id="UP000735302"/>
    </source>
</evidence>
<accession>A0AAV3ZPZ5</accession>
<sequence>MNLYSINANFKKVMKSVCVKVTSAAFNNNTRKWFLATIRVHQRCSQPLSSFWRKSCLMLSNNMKKKQGLEKQITRNLGIADSIKGIAGNEQKLFNFVNYQDKASSDHDMEVCSEKKKS</sequence>
<name>A0AAV3ZPZ5_9GAST</name>
<reference evidence="1 2" key="1">
    <citation type="journal article" date="2021" name="Elife">
        <title>Chloroplast acquisition without the gene transfer in kleptoplastic sea slugs, Plakobranchus ocellatus.</title>
        <authorList>
            <person name="Maeda T."/>
            <person name="Takahashi S."/>
            <person name="Yoshida T."/>
            <person name="Shimamura S."/>
            <person name="Takaki Y."/>
            <person name="Nagai Y."/>
            <person name="Toyoda A."/>
            <person name="Suzuki Y."/>
            <person name="Arimoto A."/>
            <person name="Ishii H."/>
            <person name="Satoh N."/>
            <person name="Nishiyama T."/>
            <person name="Hasebe M."/>
            <person name="Maruyama T."/>
            <person name="Minagawa J."/>
            <person name="Obokata J."/>
            <person name="Shigenobu S."/>
        </authorList>
    </citation>
    <scope>NUCLEOTIDE SEQUENCE [LARGE SCALE GENOMIC DNA]</scope>
</reference>